<dbReference type="Proteomes" id="UP000235881">
    <property type="component" value="Unassembled WGS sequence"/>
</dbReference>
<dbReference type="AlphaFoldDB" id="A0A8E2QF07"/>
<dbReference type="InterPro" id="IPR005586">
    <property type="entry name" value="ABC_trans_aux"/>
</dbReference>
<sequence>MIRTALHRFALPALLTLLSACSVLPQAKPVRVFLLPGAPVAPSTTPSTQGDLALRVHTPQASRMLASPRIAVVPQGHQLSAYQGARWADPAPQLLRDRLIEALRASGRLASVSSDDSNLQADLELIGDLRAFQSVYQDGTPQVLIRLDATLVDSASRRGLASRHFEIRQPSTDAQLESVVEAFGQASDELSRQLLAWMLAQQTGDR</sequence>
<dbReference type="PROSITE" id="PS51257">
    <property type="entry name" value="PROKAR_LIPOPROTEIN"/>
    <property type="match status" value="1"/>
</dbReference>
<dbReference type="RefSeq" id="WP_102828075.1">
    <property type="nucleotide sequence ID" value="NZ_CP065721.1"/>
</dbReference>
<gene>
    <name evidence="3" type="ORF">CXK95_06975</name>
</gene>
<keyword evidence="1" id="KW-0732">Signal</keyword>
<feature type="domain" description="ABC-type transport auxiliary lipoprotein component" evidence="2">
    <location>
        <begin position="34"/>
        <end position="194"/>
    </location>
</feature>
<name>A0A8E2QF07_9GAMM</name>
<evidence type="ECO:0000256" key="1">
    <source>
        <dbReference type="SAM" id="SignalP"/>
    </source>
</evidence>
<evidence type="ECO:0000313" key="4">
    <source>
        <dbReference type="Proteomes" id="UP000235881"/>
    </source>
</evidence>
<comment type="caution">
    <text evidence="3">The sequence shown here is derived from an EMBL/GenBank/DDBJ whole genome shotgun (WGS) entry which is preliminary data.</text>
</comment>
<organism evidence="3 4">
    <name type="scientific">Stutzerimonas degradans</name>
    <dbReference type="NCBI Taxonomy" id="2968968"/>
    <lineage>
        <taxon>Bacteria</taxon>
        <taxon>Pseudomonadati</taxon>
        <taxon>Pseudomonadota</taxon>
        <taxon>Gammaproteobacteria</taxon>
        <taxon>Pseudomonadales</taxon>
        <taxon>Pseudomonadaceae</taxon>
        <taxon>Stutzerimonas</taxon>
    </lineage>
</organism>
<dbReference type="Pfam" id="PF03886">
    <property type="entry name" value="ABC_trans_aux"/>
    <property type="match status" value="1"/>
</dbReference>
<feature type="chain" id="PRO_5034446065" description="ABC-type transport auxiliary lipoprotein component domain-containing protein" evidence="1">
    <location>
        <begin position="28"/>
        <end position="206"/>
    </location>
</feature>
<accession>A0A8E2QF07</accession>
<dbReference type="SUPFAM" id="SSF159594">
    <property type="entry name" value="XCC0632-like"/>
    <property type="match status" value="1"/>
</dbReference>
<proteinExistence type="predicted"/>
<evidence type="ECO:0000259" key="2">
    <source>
        <dbReference type="Pfam" id="PF03886"/>
    </source>
</evidence>
<evidence type="ECO:0000313" key="3">
    <source>
        <dbReference type="EMBL" id="PNF77423.1"/>
    </source>
</evidence>
<feature type="signal peptide" evidence="1">
    <location>
        <begin position="1"/>
        <end position="27"/>
    </location>
</feature>
<protein>
    <recommendedName>
        <fullName evidence="2">ABC-type transport auxiliary lipoprotein component domain-containing protein</fullName>
    </recommendedName>
</protein>
<dbReference type="Gene3D" id="3.40.50.10610">
    <property type="entry name" value="ABC-type transport auxiliary lipoprotein component"/>
    <property type="match status" value="1"/>
</dbReference>
<dbReference type="EMBL" id="POUK01000002">
    <property type="protein sequence ID" value="PNF77423.1"/>
    <property type="molecule type" value="Genomic_DNA"/>
</dbReference>
<reference evidence="3 4" key="1">
    <citation type="submission" date="2018-01" db="EMBL/GenBank/DDBJ databases">
        <title>Denitrification phenotypes of diverse strains of Pseudomonas stutzeri.</title>
        <authorList>
            <person name="Milligan D.A."/>
            <person name="Bergaust L."/>
            <person name="Bakken L.R."/>
            <person name="Frostegard A."/>
        </authorList>
    </citation>
    <scope>NUCLEOTIDE SEQUENCE [LARGE SCALE GENOMIC DNA]</scope>
    <source>
        <strain evidence="3 4">DSM 50238</strain>
    </source>
</reference>
<keyword evidence="4" id="KW-1185">Reference proteome</keyword>